<feature type="coiled-coil region" evidence="1">
    <location>
        <begin position="248"/>
        <end position="483"/>
    </location>
</feature>
<feature type="compositionally biased region" description="Acidic residues" evidence="2">
    <location>
        <begin position="565"/>
        <end position="580"/>
    </location>
</feature>
<dbReference type="InterPro" id="IPR001849">
    <property type="entry name" value="PH_domain"/>
</dbReference>
<feature type="region of interest" description="Disordered" evidence="2">
    <location>
        <begin position="565"/>
        <end position="588"/>
    </location>
</feature>
<dbReference type="GO" id="GO:0003774">
    <property type="term" value="F:cytoskeletal motor activity"/>
    <property type="evidence" value="ECO:0007669"/>
    <property type="project" value="InterPro"/>
</dbReference>
<evidence type="ECO:0000259" key="3">
    <source>
        <dbReference type="PROSITE" id="PS50003"/>
    </source>
</evidence>
<dbReference type="Proteomes" id="UP000692954">
    <property type="component" value="Unassembled WGS sequence"/>
</dbReference>
<dbReference type="PROSITE" id="PS51757">
    <property type="entry name" value="TH1"/>
    <property type="match status" value="1"/>
</dbReference>
<accession>A0A8S1PLG0</accession>
<dbReference type="PANTHER" id="PTHR34969:SF1">
    <property type="entry name" value="TH1 DOMAIN-CONTAINING PROTEIN"/>
    <property type="match status" value="1"/>
</dbReference>
<evidence type="ECO:0000256" key="1">
    <source>
        <dbReference type="SAM" id="Coils"/>
    </source>
</evidence>
<organism evidence="5 6">
    <name type="scientific">Paramecium sonneborni</name>
    <dbReference type="NCBI Taxonomy" id="65129"/>
    <lineage>
        <taxon>Eukaryota</taxon>
        <taxon>Sar</taxon>
        <taxon>Alveolata</taxon>
        <taxon>Ciliophora</taxon>
        <taxon>Intramacronucleata</taxon>
        <taxon>Oligohymenophorea</taxon>
        <taxon>Peniculida</taxon>
        <taxon>Parameciidae</taxon>
        <taxon>Paramecium</taxon>
    </lineage>
</organism>
<proteinExistence type="predicted"/>
<reference evidence="5" key="1">
    <citation type="submission" date="2021-01" db="EMBL/GenBank/DDBJ databases">
        <authorList>
            <consortium name="Genoscope - CEA"/>
            <person name="William W."/>
        </authorList>
    </citation>
    <scope>NUCLEOTIDE SEQUENCE</scope>
</reference>
<dbReference type="OrthoDB" id="313524at2759"/>
<dbReference type="Pfam" id="PF00169">
    <property type="entry name" value="PH"/>
    <property type="match status" value="1"/>
</dbReference>
<dbReference type="CDD" id="cd00821">
    <property type="entry name" value="PH"/>
    <property type="match status" value="1"/>
</dbReference>
<evidence type="ECO:0000256" key="2">
    <source>
        <dbReference type="SAM" id="MobiDB-lite"/>
    </source>
</evidence>
<evidence type="ECO:0000313" key="5">
    <source>
        <dbReference type="EMBL" id="CAD8103952.1"/>
    </source>
</evidence>
<evidence type="ECO:0000313" key="6">
    <source>
        <dbReference type="Proteomes" id="UP000692954"/>
    </source>
</evidence>
<feature type="domain" description="PH" evidence="3">
    <location>
        <begin position="828"/>
        <end position="929"/>
    </location>
</feature>
<sequence>MFQDVISEFRNFYTNQNLTYQDFSSIIDQFAKLDVRCILEEQIKKQLYDFILDKQDGLVTYPTVETLVFEFLLQQDVPQNYNTNLKTLGVQAQRLPQDMLQTLTNEFLQQFKNFYKLVENKYGIDVEYKELETLAKELQRTIKINSIEILRYIRPLVDENEKVQINEFLQLCNDLERIIIDQHTYQTNGESKNPYNEDQINNNKNQHFSSDEENKSITHMPNVLNEQKDFANTVYQQTDIILQKKYVNQQGKQLLNEVNQTVKKMEAQISILQDQIKEKDKKIEILYTENNKKIEQFLIEKELAQSQLEQFESEIQNKDQQIQMLLQDTDFFQEEMNRVQEQCIDLKQQLKDYHDQLQSITKIETELKEVQIDNKQLNEQLSKSQSEINRLTQNNKSLMKIIEEFESKQNLEDSQVQVVIKDQNQEMIIHYEERLHELQLQYQSLEEVNVTFQKQQSGYEQQIIELKREINYYKKLYENLNCENQQLRSSIMPRPSAMGKQFNLGALGRFSKVSIFPSSKIGIINRFSNTRMPSIQQNPQTIYSNFNPLDDICNGGLKIIEQDEPEQQDFDQQEADQEEPDQQKIQVNSRRNQKFQQLLVESIVEETEIEKDSTNIKVEPNNQNQLMQNFDKFWGGLKNKNLKESIFDPQTIQIDEKILFQKDFLGIRNDQKVKELLRIENNVHKSIIQKCFSDSVYRIDSKGKRARRIIFITEHTFYAFQGETKPGKLSRNFSIKDIKALIFSESSPVVCCIKVAGSDDYLIETFKRTELNIYLTEIFNSQRMMLYNLEFSKEFKIKFKGLSDPINMSQVSKKQGYLDQGKTSAFKVSTKQGWLWLMKSNFLIQDNWKEIFVILTNVGLILFKKPGDFQPILFISLVDAIVIKDPILETNKKNLLKIRYENSEYEYLLSATSALLKDEWHDIIQQTIMEQVRQQMKQSNCQMERSRTQIKQEIKND</sequence>
<dbReference type="EMBL" id="CAJJDN010000081">
    <property type="protein sequence ID" value="CAD8103952.1"/>
    <property type="molecule type" value="Genomic_DNA"/>
</dbReference>
<dbReference type="AlphaFoldDB" id="A0A8S1PLG0"/>
<dbReference type="SMART" id="SM00233">
    <property type="entry name" value="PH"/>
    <property type="match status" value="1"/>
</dbReference>
<evidence type="ECO:0008006" key="7">
    <source>
        <dbReference type="Google" id="ProtNLM"/>
    </source>
</evidence>
<dbReference type="GO" id="GO:0016459">
    <property type="term" value="C:myosin complex"/>
    <property type="evidence" value="ECO:0007669"/>
    <property type="project" value="InterPro"/>
</dbReference>
<dbReference type="PROSITE" id="PS50003">
    <property type="entry name" value="PH_DOMAIN"/>
    <property type="match status" value="1"/>
</dbReference>
<dbReference type="InterPro" id="IPR010926">
    <property type="entry name" value="Myosin_TH1"/>
</dbReference>
<keyword evidence="1" id="KW-0175">Coiled coil</keyword>
<dbReference type="PANTHER" id="PTHR34969">
    <property type="entry name" value="OS01G0621700 PROTEIN"/>
    <property type="match status" value="1"/>
</dbReference>
<evidence type="ECO:0000259" key="4">
    <source>
        <dbReference type="PROSITE" id="PS51757"/>
    </source>
</evidence>
<name>A0A8S1PLG0_9CILI</name>
<comment type="caution">
    <text evidence="5">The sequence shown here is derived from an EMBL/GenBank/DDBJ whole genome shotgun (WGS) entry which is preliminary data.</text>
</comment>
<feature type="domain" description="TH1" evidence="4">
    <location>
        <begin position="649"/>
        <end position="832"/>
    </location>
</feature>
<protein>
    <recommendedName>
        <fullName evidence="7">PH domain-containing protein</fullName>
    </recommendedName>
</protein>
<gene>
    <name evidence="5" type="ORF">PSON_ATCC_30995.1.T0810101</name>
</gene>
<keyword evidence="6" id="KW-1185">Reference proteome</keyword>